<organism evidence="2 3">
    <name type="scientific">Polyporus arcularius HHB13444</name>
    <dbReference type="NCBI Taxonomy" id="1314778"/>
    <lineage>
        <taxon>Eukaryota</taxon>
        <taxon>Fungi</taxon>
        <taxon>Dikarya</taxon>
        <taxon>Basidiomycota</taxon>
        <taxon>Agaricomycotina</taxon>
        <taxon>Agaricomycetes</taxon>
        <taxon>Polyporales</taxon>
        <taxon>Polyporaceae</taxon>
        <taxon>Polyporus</taxon>
    </lineage>
</organism>
<feature type="region of interest" description="Disordered" evidence="1">
    <location>
        <begin position="28"/>
        <end position="48"/>
    </location>
</feature>
<evidence type="ECO:0000313" key="3">
    <source>
        <dbReference type="Proteomes" id="UP000308197"/>
    </source>
</evidence>
<keyword evidence="3" id="KW-1185">Reference proteome</keyword>
<evidence type="ECO:0000313" key="2">
    <source>
        <dbReference type="EMBL" id="TFK81165.1"/>
    </source>
</evidence>
<dbReference type="AlphaFoldDB" id="A0A5C3NUY5"/>
<evidence type="ECO:0000256" key="1">
    <source>
        <dbReference type="SAM" id="MobiDB-lite"/>
    </source>
</evidence>
<name>A0A5C3NUY5_9APHY</name>
<protein>
    <submittedName>
        <fullName evidence="2">Uncharacterized protein</fullName>
    </submittedName>
</protein>
<feature type="compositionally biased region" description="Basic and acidic residues" evidence="1">
    <location>
        <begin position="32"/>
        <end position="46"/>
    </location>
</feature>
<proteinExistence type="predicted"/>
<dbReference type="EMBL" id="ML211645">
    <property type="protein sequence ID" value="TFK81165.1"/>
    <property type="molecule type" value="Genomic_DNA"/>
</dbReference>
<sequence length="155" mass="17377">MLGRGVLVRKRDAVQAFCAVRSTTRCPGSVREPTRDIESSVREPPTHDVQTQLETVACNPANVDNARTHTDAEAPWWNRSGVARIHGRERLLQGIAPPPRLCKDVTPNPNWRYARRLSTTLLTCGASNQALSEYKQYMQVHDSRERTGSERLLSG</sequence>
<reference evidence="2 3" key="1">
    <citation type="journal article" date="2019" name="Nat. Ecol. Evol.">
        <title>Megaphylogeny resolves global patterns of mushroom evolution.</title>
        <authorList>
            <person name="Varga T."/>
            <person name="Krizsan K."/>
            <person name="Foldi C."/>
            <person name="Dima B."/>
            <person name="Sanchez-Garcia M."/>
            <person name="Sanchez-Ramirez S."/>
            <person name="Szollosi G.J."/>
            <person name="Szarkandi J.G."/>
            <person name="Papp V."/>
            <person name="Albert L."/>
            <person name="Andreopoulos W."/>
            <person name="Angelini C."/>
            <person name="Antonin V."/>
            <person name="Barry K.W."/>
            <person name="Bougher N.L."/>
            <person name="Buchanan P."/>
            <person name="Buyck B."/>
            <person name="Bense V."/>
            <person name="Catcheside P."/>
            <person name="Chovatia M."/>
            <person name="Cooper J."/>
            <person name="Damon W."/>
            <person name="Desjardin D."/>
            <person name="Finy P."/>
            <person name="Geml J."/>
            <person name="Haridas S."/>
            <person name="Hughes K."/>
            <person name="Justo A."/>
            <person name="Karasinski D."/>
            <person name="Kautmanova I."/>
            <person name="Kiss B."/>
            <person name="Kocsube S."/>
            <person name="Kotiranta H."/>
            <person name="LaButti K.M."/>
            <person name="Lechner B.E."/>
            <person name="Liimatainen K."/>
            <person name="Lipzen A."/>
            <person name="Lukacs Z."/>
            <person name="Mihaltcheva S."/>
            <person name="Morgado L.N."/>
            <person name="Niskanen T."/>
            <person name="Noordeloos M.E."/>
            <person name="Ohm R.A."/>
            <person name="Ortiz-Santana B."/>
            <person name="Ovrebo C."/>
            <person name="Racz N."/>
            <person name="Riley R."/>
            <person name="Savchenko A."/>
            <person name="Shiryaev A."/>
            <person name="Soop K."/>
            <person name="Spirin V."/>
            <person name="Szebenyi C."/>
            <person name="Tomsovsky M."/>
            <person name="Tulloss R.E."/>
            <person name="Uehling J."/>
            <person name="Grigoriev I.V."/>
            <person name="Vagvolgyi C."/>
            <person name="Papp T."/>
            <person name="Martin F.M."/>
            <person name="Miettinen O."/>
            <person name="Hibbett D.S."/>
            <person name="Nagy L.G."/>
        </authorList>
    </citation>
    <scope>NUCLEOTIDE SEQUENCE [LARGE SCALE GENOMIC DNA]</scope>
    <source>
        <strain evidence="2 3">HHB13444</strain>
    </source>
</reference>
<accession>A0A5C3NUY5</accession>
<dbReference type="Proteomes" id="UP000308197">
    <property type="component" value="Unassembled WGS sequence"/>
</dbReference>
<gene>
    <name evidence="2" type="ORF">K466DRAFT_591427</name>
</gene>
<dbReference type="InParanoid" id="A0A5C3NUY5"/>